<keyword evidence="3" id="KW-1185">Reference proteome</keyword>
<comment type="caution">
    <text evidence="2">The sequence shown here is derived from an EMBL/GenBank/DDBJ whole genome shotgun (WGS) entry which is preliminary data.</text>
</comment>
<dbReference type="EMBL" id="WEGJ01000004">
    <property type="protein sequence ID" value="MQY11710.1"/>
    <property type="molecule type" value="Genomic_DNA"/>
</dbReference>
<evidence type="ECO:0000313" key="2">
    <source>
        <dbReference type="EMBL" id="MQY11710.1"/>
    </source>
</evidence>
<dbReference type="AlphaFoldDB" id="A0A7K0CE21"/>
<dbReference type="Proteomes" id="UP000466345">
    <property type="component" value="Unassembled WGS sequence"/>
</dbReference>
<gene>
    <name evidence="2" type="ORF">SRB5_18290</name>
</gene>
<accession>A0A7K0CE21</accession>
<keyword evidence="1" id="KW-1133">Transmembrane helix</keyword>
<keyword evidence="1" id="KW-0472">Membrane</keyword>
<dbReference type="InterPro" id="IPR046295">
    <property type="entry name" value="DUF6332"/>
</dbReference>
<name>A0A7K0CE21_9ACTN</name>
<dbReference type="RefSeq" id="WP_153450996.1">
    <property type="nucleotide sequence ID" value="NZ_WEGJ01000004.1"/>
</dbReference>
<evidence type="ECO:0000313" key="3">
    <source>
        <dbReference type="Proteomes" id="UP000466345"/>
    </source>
</evidence>
<sequence length="76" mass="7985">MRGPRTQAQRDATTVESVYVALTAVVLAGAVFAVIAGPALYFDWVTGGARTPLLRAAAATGLVAFAVRLVVGLRRW</sequence>
<evidence type="ECO:0000256" key="1">
    <source>
        <dbReference type="SAM" id="Phobius"/>
    </source>
</evidence>
<dbReference type="Pfam" id="PF19857">
    <property type="entry name" value="DUF6332"/>
    <property type="match status" value="1"/>
</dbReference>
<organism evidence="2 3">
    <name type="scientific">Streptomyces smaragdinus</name>
    <dbReference type="NCBI Taxonomy" id="2585196"/>
    <lineage>
        <taxon>Bacteria</taxon>
        <taxon>Bacillati</taxon>
        <taxon>Actinomycetota</taxon>
        <taxon>Actinomycetes</taxon>
        <taxon>Kitasatosporales</taxon>
        <taxon>Streptomycetaceae</taxon>
        <taxon>Streptomyces</taxon>
    </lineage>
</organism>
<keyword evidence="1" id="KW-0812">Transmembrane</keyword>
<feature type="transmembrane region" description="Helical" evidence="1">
    <location>
        <begin position="53"/>
        <end position="71"/>
    </location>
</feature>
<protein>
    <submittedName>
        <fullName evidence="2">Uncharacterized protein</fullName>
    </submittedName>
</protein>
<reference evidence="2 3" key="1">
    <citation type="submission" date="2019-10" db="EMBL/GenBank/DDBJ databases">
        <title>Streptomyces smaragdinus sp. nov. and Streptomyces fabii sp. nov., isolated from the gut of fungus growing-termite Macrotermes natalensis.</title>
        <authorList>
            <person name="Schwitalla J."/>
            <person name="Benndorf R."/>
            <person name="Martin K."/>
            <person name="De Beer W."/>
            <person name="Kaster A.-K."/>
            <person name="Vollmers J."/>
            <person name="Poulsen M."/>
            <person name="Beemelmanns C."/>
        </authorList>
    </citation>
    <scope>NUCLEOTIDE SEQUENCE [LARGE SCALE GENOMIC DNA]</scope>
    <source>
        <strain evidence="2 3">RB5</strain>
    </source>
</reference>
<feature type="transmembrane region" description="Helical" evidence="1">
    <location>
        <begin position="20"/>
        <end position="41"/>
    </location>
</feature>
<proteinExistence type="predicted"/>